<dbReference type="GO" id="GO:0003723">
    <property type="term" value="F:RNA binding"/>
    <property type="evidence" value="ECO:0007669"/>
    <property type="project" value="TreeGrafter"/>
</dbReference>
<comment type="similarity">
    <text evidence="1">Belongs to the CAF1 family.</text>
</comment>
<reference evidence="3 4" key="1">
    <citation type="journal article" date="2018" name="Mol. Biol. Evol.">
        <title>Analysis of the draft genome of the red seaweed Gracilariopsis chorda provides insights into genome size evolution in Rhodophyta.</title>
        <authorList>
            <person name="Lee J."/>
            <person name="Yang E.C."/>
            <person name="Graf L."/>
            <person name="Yang J.H."/>
            <person name="Qiu H."/>
            <person name="Zel Zion U."/>
            <person name="Chan C.X."/>
            <person name="Stephens T.G."/>
            <person name="Weber A.P.M."/>
            <person name="Boo G.H."/>
            <person name="Boo S.M."/>
            <person name="Kim K.M."/>
            <person name="Shin Y."/>
            <person name="Jung M."/>
            <person name="Lee S.J."/>
            <person name="Yim H.S."/>
            <person name="Lee J.H."/>
            <person name="Bhattacharya D."/>
            <person name="Yoon H.S."/>
        </authorList>
    </citation>
    <scope>NUCLEOTIDE SEQUENCE [LARGE SCALE GENOMIC DNA]</scope>
    <source>
        <strain evidence="3 4">SKKU-2015</strain>
        <tissue evidence="3">Whole body</tissue>
    </source>
</reference>
<evidence type="ECO:0000313" key="3">
    <source>
        <dbReference type="EMBL" id="PXF46648.1"/>
    </source>
</evidence>
<dbReference type="Gene3D" id="3.30.420.10">
    <property type="entry name" value="Ribonuclease H-like superfamily/Ribonuclease H"/>
    <property type="match status" value="2"/>
</dbReference>
<dbReference type="SUPFAM" id="SSF53098">
    <property type="entry name" value="Ribonuclease H-like"/>
    <property type="match status" value="1"/>
</dbReference>
<dbReference type="EMBL" id="NBIV01000035">
    <property type="protein sequence ID" value="PXF46648.1"/>
    <property type="molecule type" value="Genomic_DNA"/>
</dbReference>
<name>A0A2V3IWX2_9FLOR</name>
<sequence>MDVTNGNFAKALQTLKDHLPRAEFISFDLEFTGLGEHRPSQLDTPQIRYSSAREDASEFPPIQFGLCLFRKSTALVPREDSDAFESEESWETISYNFNLFPRAVYYPPCSRYPLYDKRFSLQASTVSFLTSHMFDFQKCFKVGITWLREDREKDFLEHVQNDMRVRRKNRWSMDNLSGEDGMLLKEWGQNIDKWLTELKEKGNLPLQSDTEAKIRSFVLPNDARLRSLIFDFVRLNYQRMAAHAIPAQNGKKMIRLSLFGSEDRAKQQYEKVLLQDVKDVVLREVMFRQVVDELRKHKKPIVVHNGLMDVTKLYANFVGDLPAELTSFKKVFRKEFPVVFDTKRLVDNLCAKDEEVRREMRKARGVSEMLGVLRKVAENRKHNVVMQTFIPVDSNDRNVTGNNTELVARLTGFSTTEIDDAVMERDENGFGRYSVQGYVHEAGYDALETGMLFAFLSTLGKQSPNELSLSSCGGFSRINVYSDMEESNPWFELPVFIIKGIVKDDGGIGEHRKEHGKARFNHTVKQLTKDTIYCGDQTEIVTAGKEVCMAILRVKPSRKRKRGEEGNVGESEDRQSEGAVDHTSMIIENGRKLGVEVIRYAPSALERDWAFISRARVFA</sequence>
<gene>
    <name evidence="3" type="ORF">BWQ96_03637</name>
</gene>
<dbReference type="OrthoDB" id="414075at2759"/>
<evidence type="ECO:0000313" key="4">
    <source>
        <dbReference type="Proteomes" id="UP000247409"/>
    </source>
</evidence>
<proteinExistence type="inferred from homology"/>
<dbReference type="STRING" id="448386.A0A2V3IWX2"/>
<dbReference type="Proteomes" id="UP000247409">
    <property type="component" value="Unassembled WGS sequence"/>
</dbReference>
<dbReference type="InterPro" id="IPR036397">
    <property type="entry name" value="RNaseH_sf"/>
</dbReference>
<comment type="caution">
    <text evidence="3">The sequence shown here is derived from an EMBL/GenBank/DDBJ whole genome shotgun (WGS) entry which is preliminary data.</text>
</comment>
<dbReference type="InterPro" id="IPR006941">
    <property type="entry name" value="RNase_CAF1"/>
</dbReference>
<dbReference type="GO" id="GO:0000175">
    <property type="term" value="F:3'-5'-RNA exonuclease activity"/>
    <property type="evidence" value="ECO:0007669"/>
    <property type="project" value="TreeGrafter"/>
</dbReference>
<dbReference type="AlphaFoldDB" id="A0A2V3IWX2"/>
<protein>
    <submittedName>
        <fullName evidence="3">Poly(A)-specific ribonuclease PARN</fullName>
    </submittedName>
</protein>
<accession>A0A2V3IWX2</accession>
<dbReference type="InterPro" id="IPR051181">
    <property type="entry name" value="CAF1_poly(A)_ribonucleases"/>
</dbReference>
<dbReference type="InterPro" id="IPR012337">
    <property type="entry name" value="RNaseH-like_sf"/>
</dbReference>
<dbReference type="PANTHER" id="PTHR15092">
    <property type="entry name" value="POLY A -SPECIFIC RIBONUCLEASE/TARGET OF EGR1, MEMBER 1"/>
    <property type="match status" value="1"/>
</dbReference>
<dbReference type="Pfam" id="PF04857">
    <property type="entry name" value="CAF1"/>
    <property type="match status" value="1"/>
</dbReference>
<dbReference type="PANTHER" id="PTHR15092:SF22">
    <property type="entry name" value="POLY(A)-SPECIFIC RIBONUCLEASE PNLDC1"/>
    <property type="match status" value="1"/>
</dbReference>
<organism evidence="3 4">
    <name type="scientific">Gracilariopsis chorda</name>
    <dbReference type="NCBI Taxonomy" id="448386"/>
    <lineage>
        <taxon>Eukaryota</taxon>
        <taxon>Rhodophyta</taxon>
        <taxon>Florideophyceae</taxon>
        <taxon>Rhodymeniophycidae</taxon>
        <taxon>Gracilariales</taxon>
        <taxon>Gracilariaceae</taxon>
        <taxon>Gracilariopsis</taxon>
    </lineage>
</organism>
<keyword evidence="4" id="KW-1185">Reference proteome</keyword>
<feature type="region of interest" description="Disordered" evidence="2">
    <location>
        <begin position="559"/>
        <end position="583"/>
    </location>
</feature>
<evidence type="ECO:0000256" key="1">
    <source>
        <dbReference type="ARBA" id="ARBA00008372"/>
    </source>
</evidence>
<evidence type="ECO:0000256" key="2">
    <source>
        <dbReference type="SAM" id="MobiDB-lite"/>
    </source>
</evidence>
<feature type="compositionally biased region" description="Basic and acidic residues" evidence="2">
    <location>
        <begin position="571"/>
        <end position="580"/>
    </location>
</feature>